<evidence type="ECO:0000313" key="2">
    <source>
        <dbReference type="Proteomes" id="UP000184304"/>
    </source>
</evidence>
<dbReference type="Proteomes" id="UP000184304">
    <property type="component" value="Unassembled WGS sequence"/>
</dbReference>
<organism evidence="1 2">
    <name type="scientific">Aspergillus tubingensis (strain CBS 134.48)</name>
    <dbReference type="NCBI Taxonomy" id="767770"/>
    <lineage>
        <taxon>Eukaryota</taxon>
        <taxon>Fungi</taxon>
        <taxon>Dikarya</taxon>
        <taxon>Ascomycota</taxon>
        <taxon>Pezizomycotina</taxon>
        <taxon>Eurotiomycetes</taxon>
        <taxon>Eurotiomycetidae</taxon>
        <taxon>Eurotiales</taxon>
        <taxon>Aspergillaceae</taxon>
        <taxon>Aspergillus</taxon>
        <taxon>Aspergillus subgen. Circumdati</taxon>
    </lineage>
</organism>
<sequence>MNATTKVLHLPELLEEILLYQDCLFIFLAQRHGAWVNGVELPCFIREHPGDKCFLQVFQPFQDESYCWKIKNSSGQETSSSGNNNGVTMGQFIDYWMTFSRRFGWDTWLVENDLPNVHRNVNEEKCFFELTILGVAITYGQAQRLWRVKCGIPTLENLIDMEDLRLQIPTGNEEEWQDGLIREDKYCCLLGSRCF</sequence>
<evidence type="ECO:0000313" key="1">
    <source>
        <dbReference type="EMBL" id="OJI88464.1"/>
    </source>
</evidence>
<name>A0A1L9NH59_ASPTC</name>
<keyword evidence="2" id="KW-1185">Reference proteome</keyword>
<accession>A0A1L9NH59</accession>
<dbReference type="EMBL" id="KV878179">
    <property type="protein sequence ID" value="OJI88464.1"/>
    <property type="molecule type" value="Genomic_DNA"/>
</dbReference>
<proteinExistence type="predicted"/>
<gene>
    <name evidence="1" type="ORF">ASPTUDRAFT_35448</name>
</gene>
<protein>
    <submittedName>
        <fullName evidence="1">Uncharacterized protein</fullName>
    </submittedName>
</protein>
<dbReference type="OrthoDB" id="3646405at2759"/>
<reference evidence="2" key="1">
    <citation type="journal article" date="2017" name="Genome Biol.">
        <title>Comparative genomics reveals high biological diversity and specific adaptations in the industrially and medically important fungal genus Aspergillus.</title>
        <authorList>
            <person name="de Vries R.P."/>
            <person name="Riley R."/>
            <person name="Wiebenga A."/>
            <person name="Aguilar-Osorio G."/>
            <person name="Amillis S."/>
            <person name="Uchima C.A."/>
            <person name="Anderluh G."/>
            <person name="Asadollahi M."/>
            <person name="Askin M."/>
            <person name="Barry K."/>
            <person name="Battaglia E."/>
            <person name="Bayram O."/>
            <person name="Benocci T."/>
            <person name="Braus-Stromeyer S.A."/>
            <person name="Caldana C."/>
            <person name="Canovas D."/>
            <person name="Cerqueira G.C."/>
            <person name="Chen F."/>
            <person name="Chen W."/>
            <person name="Choi C."/>
            <person name="Clum A."/>
            <person name="Dos Santos R.A."/>
            <person name="Damasio A.R."/>
            <person name="Diallinas G."/>
            <person name="Emri T."/>
            <person name="Fekete E."/>
            <person name="Flipphi M."/>
            <person name="Freyberg S."/>
            <person name="Gallo A."/>
            <person name="Gournas C."/>
            <person name="Habgood R."/>
            <person name="Hainaut M."/>
            <person name="Harispe M.L."/>
            <person name="Henrissat B."/>
            <person name="Hilden K.S."/>
            <person name="Hope R."/>
            <person name="Hossain A."/>
            <person name="Karabika E."/>
            <person name="Karaffa L."/>
            <person name="Karanyi Z."/>
            <person name="Krasevec N."/>
            <person name="Kuo A."/>
            <person name="Kusch H."/>
            <person name="LaButti K."/>
            <person name="Lagendijk E.L."/>
            <person name="Lapidus A."/>
            <person name="Levasseur A."/>
            <person name="Lindquist E."/>
            <person name="Lipzen A."/>
            <person name="Logrieco A.F."/>
            <person name="MacCabe A."/>
            <person name="Maekelae M.R."/>
            <person name="Malavazi I."/>
            <person name="Melin P."/>
            <person name="Meyer V."/>
            <person name="Mielnichuk N."/>
            <person name="Miskei M."/>
            <person name="Molnar A.P."/>
            <person name="Mule G."/>
            <person name="Ngan C.Y."/>
            <person name="Orejas M."/>
            <person name="Orosz E."/>
            <person name="Ouedraogo J.P."/>
            <person name="Overkamp K.M."/>
            <person name="Park H.-S."/>
            <person name="Perrone G."/>
            <person name="Piumi F."/>
            <person name="Punt P.J."/>
            <person name="Ram A.F."/>
            <person name="Ramon A."/>
            <person name="Rauscher S."/>
            <person name="Record E."/>
            <person name="Riano-Pachon D.M."/>
            <person name="Robert V."/>
            <person name="Roehrig J."/>
            <person name="Ruller R."/>
            <person name="Salamov A."/>
            <person name="Salih N.S."/>
            <person name="Samson R.A."/>
            <person name="Sandor E."/>
            <person name="Sanguinetti M."/>
            <person name="Schuetze T."/>
            <person name="Sepcic K."/>
            <person name="Shelest E."/>
            <person name="Sherlock G."/>
            <person name="Sophianopoulou V."/>
            <person name="Squina F.M."/>
            <person name="Sun H."/>
            <person name="Susca A."/>
            <person name="Todd R.B."/>
            <person name="Tsang A."/>
            <person name="Unkles S.E."/>
            <person name="van de Wiele N."/>
            <person name="van Rossen-Uffink D."/>
            <person name="Oliveira J.V."/>
            <person name="Vesth T.C."/>
            <person name="Visser J."/>
            <person name="Yu J.-H."/>
            <person name="Zhou M."/>
            <person name="Andersen M.R."/>
            <person name="Archer D.B."/>
            <person name="Baker S.E."/>
            <person name="Benoit I."/>
            <person name="Brakhage A.A."/>
            <person name="Braus G.H."/>
            <person name="Fischer R."/>
            <person name="Frisvad J.C."/>
            <person name="Goldman G.H."/>
            <person name="Houbraken J."/>
            <person name="Oakley B."/>
            <person name="Pocsi I."/>
            <person name="Scazzocchio C."/>
            <person name="Seiboth B."/>
            <person name="vanKuyk P.A."/>
            <person name="Wortman J."/>
            <person name="Dyer P.S."/>
            <person name="Grigoriev I.V."/>
        </authorList>
    </citation>
    <scope>NUCLEOTIDE SEQUENCE [LARGE SCALE GENOMIC DNA]</scope>
    <source>
        <strain evidence="2">CBS 134.48</strain>
    </source>
</reference>
<dbReference type="VEuPathDB" id="FungiDB:ASPTUDRAFT_35448"/>
<dbReference type="AlphaFoldDB" id="A0A1L9NH59"/>